<evidence type="ECO:0000259" key="4">
    <source>
        <dbReference type="PROSITE" id="PS01124"/>
    </source>
</evidence>
<dbReference type="SUPFAM" id="SSF46689">
    <property type="entry name" value="Homeodomain-like"/>
    <property type="match status" value="2"/>
</dbReference>
<dbReference type="EMBL" id="FNPG01000026">
    <property type="protein sequence ID" value="SDY64578.1"/>
    <property type="molecule type" value="Genomic_DNA"/>
</dbReference>
<dbReference type="GO" id="GO:0043565">
    <property type="term" value="F:sequence-specific DNA binding"/>
    <property type="evidence" value="ECO:0007669"/>
    <property type="project" value="InterPro"/>
</dbReference>
<dbReference type="AlphaFoldDB" id="A0A1H3LKS7"/>
<gene>
    <name evidence="5" type="ORF">SAMN02910414_02037</name>
</gene>
<accession>A0A1H3LKS7</accession>
<dbReference type="OrthoDB" id="184994at2"/>
<dbReference type="InterPro" id="IPR009057">
    <property type="entry name" value="Homeodomain-like_sf"/>
</dbReference>
<dbReference type="RefSeq" id="WP_074718631.1">
    <property type="nucleotide sequence ID" value="NZ_FNPG01000026.1"/>
</dbReference>
<dbReference type="PANTHER" id="PTHR43280">
    <property type="entry name" value="ARAC-FAMILY TRANSCRIPTIONAL REGULATOR"/>
    <property type="match status" value="1"/>
</dbReference>
<dbReference type="Proteomes" id="UP000183918">
    <property type="component" value="Unassembled WGS sequence"/>
</dbReference>
<dbReference type="PROSITE" id="PS01124">
    <property type="entry name" value="HTH_ARAC_FAMILY_2"/>
    <property type="match status" value="1"/>
</dbReference>
<dbReference type="PANTHER" id="PTHR43280:SF34">
    <property type="entry name" value="ARAC-FAMILY TRANSCRIPTIONAL REGULATOR"/>
    <property type="match status" value="1"/>
</dbReference>
<dbReference type="STRING" id="1122142.SAMN02910414_02037"/>
<dbReference type="Pfam" id="PF12833">
    <property type="entry name" value="HTH_18"/>
    <property type="match status" value="1"/>
</dbReference>
<dbReference type="GO" id="GO:0003700">
    <property type="term" value="F:DNA-binding transcription factor activity"/>
    <property type="evidence" value="ECO:0007669"/>
    <property type="project" value="InterPro"/>
</dbReference>
<keyword evidence="2 5" id="KW-0238">DNA-binding</keyword>
<sequence length="243" mass="28325">MKDFKKELFYKEFIQREHDFFRAPYNPEIEFYNTIQSGNIQKVKELCSEDLMHKKGLGKLSTNNLQNIKYHFVITTALTARYCIQGGMDLSTAYGLSDFYIQKADSCNSIEKVSALHPIMCLDYTKRMKNLRKKNVCSIQVAKSIDYIYDNLHSKISVDDIANYVGLNRSYLSRLFKKEINCSISNYIREKKIETAKNMLLYSSYKPSEISSLLAFSSQSYFTEIFKKYVGCTPNEFTKRKMS</sequence>
<feature type="domain" description="HTH araC/xylS-type" evidence="4">
    <location>
        <begin position="142"/>
        <end position="240"/>
    </location>
</feature>
<evidence type="ECO:0000313" key="6">
    <source>
        <dbReference type="Proteomes" id="UP000183918"/>
    </source>
</evidence>
<name>A0A1H3LKS7_9FIRM</name>
<proteinExistence type="predicted"/>
<keyword evidence="1" id="KW-0805">Transcription regulation</keyword>
<dbReference type="Gene3D" id="1.10.10.60">
    <property type="entry name" value="Homeodomain-like"/>
    <property type="match status" value="2"/>
</dbReference>
<evidence type="ECO:0000256" key="1">
    <source>
        <dbReference type="ARBA" id="ARBA00023015"/>
    </source>
</evidence>
<evidence type="ECO:0000256" key="2">
    <source>
        <dbReference type="ARBA" id="ARBA00023125"/>
    </source>
</evidence>
<keyword evidence="6" id="KW-1185">Reference proteome</keyword>
<evidence type="ECO:0000256" key="3">
    <source>
        <dbReference type="ARBA" id="ARBA00023163"/>
    </source>
</evidence>
<evidence type="ECO:0000313" key="5">
    <source>
        <dbReference type="EMBL" id="SDY64578.1"/>
    </source>
</evidence>
<keyword evidence="3" id="KW-0804">Transcription</keyword>
<reference evidence="5 6" key="1">
    <citation type="submission" date="2016-10" db="EMBL/GenBank/DDBJ databases">
        <authorList>
            <person name="de Groot N.N."/>
        </authorList>
    </citation>
    <scope>NUCLEOTIDE SEQUENCE [LARGE SCALE GENOMIC DNA]</scope>
    <source>
        <strain evidence="5 6">DSM 14045</strain>
    </source>
</reference>
<organism evidence="5 6">
    <name type="scientific">Lachnobacterium bovis DSM 14045</name>
    <dbReference type="NCBI Taxonomy" id="1122142"/>
    <lineage>
        <taxon>Bacteria</taxon>
        <taxon>Bacillati</taxon>
        <taxon>Bacillota</taxon>
        <taxon>Clostridia</taxon>
        <taxon>Lachnospirales</taxon>
        <taxon>Lachnospiraceae</taxon>
        <taxon>Lachnobacterium</taxon>
    </lineage>
</organism>
<dbReference type="SMART" id="SM00342">
    <property type="entry name" value="HTH_ARAC"/>
    <property type="match status" value="1"/>
</dbReference>
<protein>
    <submittedName>
        <fullName evidence="5">AraC-type DNA-binding protein</fullName>
    </submittedName>
</protein>
<dbReference type="InterPro" id="IPR018060">
    <property type="entry name" value="HTH_AraC"/>
</dbReference>